<dbReference type="Proteomes" id="UP000321555">
    <property type="component" value="Chromosome"/>
</dbReference>
<dbReference type="RefSeq" id="WP_057771556.1">
    <property type="nucleotide sequence ID" value="NZ_CP042593.1"/>
</dbReference>
<dbReference type="PANTHER" id="PTHR12049">
    <property type="entry name" value="PROTEIN ARGININE METHYLTRANSFERASE NDUFAF7, MITOCHONDRIAL"/>
    <property type="match status" value="1"/>
</dbReference>
<keyword evidence="1 3" id="KW-0489">Methyltransferase</keyword>
<accession>A0A5B8Z8K8</accession>
<dbReference type="GO" id="GO:0032259">
    <property type="term" value="P:methylation"/>
    <property type="evidence" value="ECO:0007669"/>
    <property type="project" value="UniProtKB-KW"/>
</dbReference>
<evidence type="ECO:0000256" key="2">
    <source>
        <dbReference type="ARBA" id="ARBA00022679"/>
    </source>
</evidence>
<evidence type="ECO:0000313" key="4">
    <source>
        <dbReference type="Proteomes" id="UP000321555"/>
    </source>
</evidence>
<dbReference type="STRING" id="1742359.GCA_001439625_02359"/>
<evidence type="ECO:0000256" key="1">
    <source>
        <dbReference type="ARBA" id="ARBA00022603"/>
    </source>
</evidence>
<proteinExistence type="predicted"/>
<dbReference type="InterPro" id="IPR029063">
    <property type="entry name" value="SAM-dependent_MTases_sf"/>
</dbReference>
<keyword evidence="2 3" id="KW-0808">Transferase</keyword>
<dbReference type="Pfam" id="PF02636">
    <property type="entry name" value="Methyltransf_28"/>
    <property type="match status" value="1"/>
</dbReference>
<dbReference type="OrthoDB" id="9794208at2"/>
<protein>
    <submittedName>
        <fullName evidence="3">SAM-dependent methyltransferase</fullName>
    </submittedName>
</protein>
<dbReference type="PANTHER" id="PTHR12049:SF7">
    <property type="entry name" value="PROTEIN ARGININE METHYLTRANSFERASE NDUFAF7, MITOCHONDRIAL"/>
    <property type="match status" value="1"/>
</dbReference>
<dbReference type="KEGG" id="bda:FSZ17_15975"/>
<organism evidence="3 4">
    <name type="scientific">Cytobacillus dafuensis</name>
    <name type="common">Bacillus dafuensis</name>
    <dbReference type="NCBI Taxonomy" id="1742359"/>
    <lineage>
        <taxon>Bacteria</taxon>
        <taxon>Bacillati</taxon>
        <taxon>Bacillota</taxon>
        <taxon>Bacilli</taxon>
        <taxon>Bacillales</taxon>
        <taxon>Bacillaceae</taxon>
        <taxon>Cytobacillus</taxon>
    </lineage>
</organism>
<gene>
    <name evidence="3" type="ORF">FSZ17_15975</name>
</gene>
<name>A0A5B8Z8K8_CYTDA</name>
<dbReference type="InterPro" id="IPR038375">
    <property type="entry name" value="NDUFAF7_sf"/>
</dbReference>
<dbReference type="AlphaFoldDB" id="A0A5B8Z8K8"/>
<dbReference type="InterPro" id="IPR003788">
    <property type="entry name" value="NDUFAF7"/>
</dbReference>
<sequence length="356" mass="41422">MINFFKEWILNSPLQRITYAEYIQLALYHPQYGYYMRDKCKIGRDGDFITSSNVSDIYGRSIAKWFYKQVKANKLKASICEIGAGTGRFANAFIDEWNKISTEPIHYFILEASPHHRKLQQDEIIFSERVKQIDSLMEISPFEGLIFSNELFDAFPVHVIEKQNGQLMEIMVTVENDQLAESVVPLENEQILTFLKESGLNIKDGQRIEIPLQMEDMICSIANVLANGMVLTVDYGYTNEEWKKLWRREGSLRGYYQHQQINNILLYPGEMDITSHVHFDAFINLGSKNGLQFINKWRQDEFLITSGILEDLQDHYDPNPFSEVSKRNRAIRSLIMPSGISSSFHIILQEKEIRKK</sequence>
<dbReference type="GO" id="GO:0035243">
    <property type="term" value="F:protein-arginine omega-N symmetric methyltransferase activity"/>
    <property type="evidence" value="ECO:0007669"/>
    <property type="project" value="TreeGrafter"/>
</dbReference>
<keyword evidence="4" id="KW-1185">Reference proteome</keyword>
<dbReference type="SUPFAM" id="SSF53335">
    <property type="entry name" value="S-adenosyl-L-methionine-dependent methyltransferases"/>
    <property type="match status" value="1"/>
</dbReference>
<dbReference type="EMBL" id="CP042593">
    <property type="protein sequence ID" value="QED48623.1"/>
    <property type="molecule type" value="Genomic_DNA"/>
</dbReference>
<evidence type="ECO:0000313" key="3">
    <source>
        <dbReference type="EMBL" id="QED48623.1"/>
    </source>
</evidence>
<dbReference type="Gene3D" id="3.40.50.12710">
    <property type="match status" value="1"/>
</dbReference>
<reference evidence="4" key="1">
    <citation type="submission" date="2019-08" db="EMBL/GenBank/DDBJ databases">
        <authorList>
            <person name="Zheng X."/>
        </authorList>
    </citation>
    <scope>NUCLEOTIDE SEQUENCE [LARGE SCALE GENOMIC DNA]</scope>
    <source>
        <strain evidence="4">FJAT-25496</strain>
    </source>
</reference>